<evidence type="ECO:0000313" key="2">
    <source>
        <dbReference type="Proteomes" id="UP000790377"/>
    </source>
</evidence>
<comment type="caution">
    <text evidence="1">The sequence shown here is derived from an EMBL/GenBank/DDBJ whole genome shotgun (WGS) entry which is preliminary data.</text>
</comment>
<sequence length="205" mass="23340">MIHTSLRDRSSIAHGDSNWRLRDEFSFTFYAVSHNSVLDVNSIVEKHRKTLFRRYCARIDRHRSTLAPLVYPRIDAAGDAKPSTYATKHYNPTVQILSFCYIAHERIVPLKSHDLSNVAQEQTGAFMVFFADGDTSVGIIIISIVLWPIMTRYPISRAHNSKFRVLSNSDNGVLVSTLNSISSSSFGLRSRPQVSRYWAARVIHR</sequence>
<evidence type="ECO:0000313" key="1">
    <source>
        <dbReference type="EMBL" id="KAH7903738.1"/>
    </source>
</evidence>
<organism evidence="1 2">
    <name type="scientific">Hygrophoropsis aurantiaca</name>
    <dbReference type="NCBI Taxonomy" id="72124"/>
    <lineage>
        <taxon>Eukaryota</taxon>
        <taxon>Fungi</taxon>
        <taxon>Dikarya</taxon>
        <taxon>Basidiomycota</taxon>
        <taxon>Agaricomycotina</taxon>
        <taxon>Agaricomycetes</taxon>
        <taxon>Agaricomycetidae</taxon>
        <taxon>Boletales</taxon>
        <taxon>Coniophorineae</taxon>
        <taxon>Hygrophoropsidaceae</taxon>
        <taxon>Hygrophoropsis</taxon>
    </lineage>
</organism>
<dbReference type="EMBL" id="MU268786">
    <property type="protein sequence ID" value="KAH7903738.1"/>
    <property type="molecule type" value="Genomic_DNA"/>
</dbReference>
<dbReference type="Proteomes" id="UP000790377">
    <property type="component" value="Unassembled WGS sequence"/>
</dbReference>
<reference evidence="1" key="1">
    <citation type="journal article" date="2021" name="New Phytol.">
        <title>Evolutionary innovations through gain and loss of genes in the ectomycorrhizal Boletales.</title>
        <authorList>
            <person name="Wu G."/>
            <person name="Miyauchi S."/>
            <person name="Morin E."/>
            <person name="Kuo A."/>
            <person name="Drula E."/>
            <person name="Varga T."/>
            <person name="Kohler A."/>
            <person name="Feng B."/>
            <person name="Cao Y."/>
            <person name="Lipzen A."/>
            <person name="Daum C."/>
            <person name="Hundley H."/>
            <person name="Pangilinan J."/>
            <person name="Johnson J."/>
            <person name="Barry K."/>
            <person name="LaButti K."/>
            <person name="Ng V."/>
            <person name="Ahrendt S."/>
            <person name="Min B."/>
            <person name="Choi I.G."/>
            <person name="Park H."/>
            <person name="Plett J.M."/>
            <person name="Magnuson J."/>
            <person name="Spatafora J.W."/>
            <person name="Nagy L.G."/>
            <person name="Henrissat B."/>
            <person name="Grigoriev I.V."/>
            <person name="Yang Z.L."/>
            <person name="Xu J."/>
            <person name="Martin F.M."/>
        </authorList>
    </citation>
    <scope>NUCLEOTIDE SEQUENCE</scope>
    <source>
        <strain evidence="1">ATCC 28755</strain>
    </source>
</reference>
<protein>
    <submittedName>
        <fullName evidence="1">Uncharacterized protein</fullName>
    </submittedName>
</protein>
<accession>A0ACB7ZSL2</accession>
<gene>
    <name evidence="1" type="ORF">BJ138DRAFT_85245</name>
</gene>
<name>A0ACB7ZSL2_9AGAM</name>
<proteinExistence type="predicted"/>
<keyword evidence="2" id="KW-1185">Reference proteome</keyword>